<comment type="caution">
    <text evidence="5">The sequence shown here is derived from an EMBL/GenBank/DDBJ whole genome shotgun (WGS) entry which is preliminary data.</text>
</comment>
<keyword evidence="6" id="KW-1185">Reference proteome</keyword>
<dbReference type="AlphaFoldDB" id="A0A835G926"/>
<evidence type="ECO:0000256" key="1">
    <source>
        <dbReference type="ARBA" id="ARBA00022723"/>
    </source>
</evidence>
<keyword evidence="3" id="KW-0862">Zinc</keyword>
<accession>A0A835G926</accession>
<dbReference type="EMBL" id="JACKWZ010000206">
    <property type="protein sequence ID" value="KAF9411998.1"/>
    <property type="molecule type" value="Genomic_DNA"/>
</dbReference>
<name>A0A835G926_SPOEX</name>
<dbReference type="InterPro" id="IPR007588">
    <property type="entry name" value="Znf_FLYWCH"/>
</dbReference>
<gene>
    <name evidence="5" type="ORF">HW555_009353</name>
</gene>
<sequence>MVNAKIITLINGKKRLLYQSHTYFVRYETKNETRWSCSHFPKCKASLYANNNQIVTKIIGEHCHGTKKLYVSATGHYVVY</sequence>
<evidence type="ECO:0000313" key="5">
    <source>
        <dbReference type="EMBL" id="KAF9411998.1"/>
    </source>
</evidence>
<dbReference type="Proteomes" id="UP000648187">
    <property type="component" value="Unassembled WGS sequence"/>
</dbReference>
<reference evidence="5" key="1">
    <citation type="submission" date="2020-08" db="EMBL/GenBank/DDBJ databases">
        <title>Spodoptera exigua strain:BAW_Kor-Di-RS1 Genome sequencing and assembly.</title>
        <authorList>
            <person name="Kim J."/>
            <person name="Nam H.Y."/>
            <person name="Kwon M."/>
            <person name="Choi J.H."/>
            <person name="Cho S.R."/>
            <person name="Kim G.-H."/>
        </authorList>
    </citation>
    <scope>NUCLEOTIDE SEQUENCE</scope>
    <source>
        <strain evidence="5">BAW_Kor-Di-RS1</strain>
        <tissue evidence="5">Whole-body</tissue>
    </source>
</reference>
<dbReference type="Pfam" id="PF04500">
    <property type="entry name" value="FLYWCH"/>
    <property type="match status" value="1"/>
</dbReference>
<dbReference type="Gene3D" id="2.20.25.240">
    <property type="match status" value="1"/>
</dbReference>
<keyword evidence="2" id="KW-0863">Zinc-finger</keyword>
<dbReference type="GO" id="GO:0008270">
    <property type="term" value="F:zinc ion binding"/>
    <property type="evidence" value="ECO:0007669"/>
    <property type="project" value="UniProtKB-KW"/>
</dbReference>
<evidence type="ECO:0000259" key="4">
    <source>
        <dbReference type="Pfam" id="PF04500"/>
    </source>
</evidence>
<evidence type="ECO:0000313" key="6">
    <source>
        <dbReference type="Proteomes" id="UP000648187"/>
    </source>
</evidence>
<organism evidence="5 6">
    <name type="scientific">Spodoptera exigua</name>
    <name type="common">Beet armyworm</name>
    <name type="synonym">Noctua fulgens</name>
    <dbReference type="NCBI Taxonomy" id="7107"/>
    <lineage>
        <taxon>Eukaryota</taxon>
        <taxon>Metazoa</taxon>
        <taxon>Ecdysozoa</taxon>
        <taxon>Arthropoda</taxon>
        <taxon>Hexapoda</taxon>
        <taxon>Insecta</taxon>
        <taxon>Pterygota</taxon>
        <taxon>Neoptera</taxon>
        <taxon>Endopterygota</taxon>
        <taxon>Lepidoptera</taxon>
        <taxon>Glossata</taxon>
        <taxon>Ditrysia</taxon>
        <taxon>Noctuoidea</taxon>
        <taxon>Noctuidae</taxon>
        <taxon>Amphipyrinae</taxon>
        <taxon>Spodoptera</taxon>
    </lineage>
</organism>
<evidence type="ECO:0000256" key="2">
    <source>
        <dbReference type="ARBA" id="ARBA00022771"/>
    </source>
</evidence>
<keyword evidence="1" id="KW-0479">Metal-binding</keyword>
<protein>
    <recommendedName>
        <fullName evidence="4">FLYWCH-type domain-containing protein</fullName>
    </recommendedName>
</protein>
<evidence type="ECO:0000256" key="3">
    <source>
        <dbReference type="ARBA" id="ARBA00022833"/>
    </source>
</evidence>
<feature type="domain" description="FLYWCH-type" evidence="4">
    <location>
        <begin position="11"/>
        <end position="64"/>
    </location>
</feature>
<proteinExistence type="predicted"/>